<sequence length="97" mass="11403">MFYALKFGFVFRRVIFLLFSAFQYSRYSSGKHFSTSIIYRLAATKYHHFQTVTSISKLCVANAKRVRESGKRWERVEIGWHAVLRRIPSPAAISRRV</sequence>
<dbReference type="AlphaFoldDB" id="A0A2M4D6M8"/>
<dbReference type="EMBL" id="GGFL01009035">
    <property type="protein sequence ID" value="MBW73213.1"/>
    <property type="molecule type" value="Transcribed_RNA"/>
</dbReference>
<accession>A0A2M4D6M8</accession>
<protein>
    <submittedName>
        <fullName evidence="1">Putative secreted protein</fullName>
    </submittedName>
</protein>
<name>A0A2M4D6M8_ANODA</name>
<reference evidence="1" key="1">
    <citation type="submission" date="2018-01" db="EMBL/GenBank/DDBJ databases">
        <title>An insight into the sialome of Amazonian anophelines.</title>
        <authorList>
            <person name="Ribeiro J.M."/>
            <person name="Scarpassa V."/>
            <person name="Calvo E."/>
        </authorList>
    </citation>
    <scope>NUCLEOTIDE SEQUENCE</scope>
</reference>
<proteinExistence type="predicted"/>
<organism evidence="1">
    <name type="scientific">Anopheles darlingi</name>
    <name type="common">Mosquito</name>
    <dbReference type="NCBI Taxonomy" id="43151"/>
    <lineage>
        <taxon>Eukaryota</taxon>
        <taxon>Metazoa</taxon>
        <taxon>Ecdysozoa</taxon>
        <taxon>Arthropoda</taxon>
        <taxon>Hexapoda</taxon>
        <taxon>Insecta</taxon>
        <taxon>Pterygota</taxon>
        <taxon>Neoptera</taxon>
        <taxon>Endopterygota</taxon>
        <taxon>Diptera</taxon>
        <taxon>Nematocera</taxon>
        <taxon>Culicoidea</taxon>
        <taxon>Culicidae</taxon>
        <taxon>Anophelinae</taxon>
        <taxon>Anopheles</taxon>
    </lineage>
</organism>
<evidence type="ECO:0000313" key="1">
    <source>
        <dbReference type="EMBL" id="MBW73213.1"/>
    </source>
</evidence>